<sequence>MAAGAAEIGAQQGSRKREDRKRNAEEWATGRGRRAPSSRKPPRETRRRTPQSLGRRKRRALGVRCTDSRDVDSARDWRPRETCARVPLCPEELSRCRRSEAAPALQSPRLVQIFSFGTPSATNRREFLAPASRPRARDCRAVLAAHAAIDLQHAAAPSTRSPRRGRETKLFSLHLQRGVRVYVQLKTERHLQAAAVWGELGGSRGAVGASTRLCMLLGVCLCRESPFWKCTRVLFRILGPGLEVCTFRSVSGDTSPTQLLALKRTSVDAARWPRNCRSRMKKWRAGRLRSFASLKFGREAANVKVKVSESEEKSPK</sequence>
<feature type="region of interest" description="Disordered" evidence="1">
    <location>
        <begin position="1"/>
        <end position="72"/>
    </location>
</feature>
<reference evidence="2 3" key="2">
    <citation type="journal article" date="2015" name="Eukaryot. Cell">
        <title>Genetic mapping reveals that sinefungin resistance in Toxoplasma gondii is controlled by a putative amino acid transporter locus that can be used as a negative selectable marker.</title>
        <authorList>
            <person name="Behnke M.S."/>
            <person name="Khan A."/>
            <person name="Sibley L.D."/>
        </authorList>
    </citation>
    <scope>NUCLEOTIDE SEQUENCE [LARGE SCALE GENOMIC DNA]</scope>
    <source>
        <strain evidence="2 3">VAND</strain>
    </source>
</reference>
<evidence type="ECO:0000256" key="1">
    <source>
        <dbReference type="SAM" id="MobiDB-lite"/>
    </source>
</evidence>
<comment type="caution">
    <text evidence="2">The sequence shown here is derived from an EMBL/GenBank/DDBJ whole genome shotgun (WGS) entry which is preliminary data.</text>
</comment>
<reference evidence="2 3" key="1">
    <citation type="submission" date="2014-08" db="EMBL/GenBank/DDBJ databases">
        <authorList>
            <person name="Sibley D."/>
            <person name="Venepally P."/>
            <person name="Karamycheva S."/>
            <person name="Hadjithomas M."/>
            <person name="Khan A."/>
            <person name="Brunk B."/>
            <person name="Roos D."/>
            <person name="Caler E."/>
            <person name="Lorenzi H."/>
        </authorList>
    </citation>
    <scope>NUCLEOTIDE SEQUENCE [LARGE SCALE GENOMIC DNA]</scope>
    <source>
        <strain evidence="2 3">VAND</strain>
    </source>
</reference>
<accession>A0A086PQ00</accession>
<dbReference type="EMBL" id="AEYJ02001400">
    <property type="protein sequence ID" value="KFH02432.1"/>
    <property type="molecule type" value="Genomic_DNA"/>
</dbReference>
<organism evidence="2 3">
    <name type="scientific">Toxoplasma gondii VAND</name>
    <dbReference type="NCBI Taxonomy" id="933077"/>
    <lineage>
        <taxon>Eukaryota</taxon>
        <taxon>Sar</taxon>
        <taxon>Alveolata</taxon>
        <taxon>Apicomplexa</taxon>
        <taxon>Conoidasida</taxon>
        <taxon>Coccidia</taxon>
        <taxon>Eucoccidiorida</taxon>
        <taxon>Eimeriorina</taxon>
        <taxon>Sarcocystidae</taxon>
        <taxon>Toxoplasma</taxon>
    </lineage>
</organism>
<feature type="compositionally biased region" description="Basic residues" evidence="1">
    <location>
        <begin position="45"/>
        <end position="61"/>
    </location>
</feature>
<dbReference type="VEuPathDB" id="ToxoDB:TGVAND_310090"/>
<name>A0A086PQ00_TOXGO</name>
<dbReference type="Proteomes" id="UP000028840">
    <property type="component" value="Unassembled WGS sequence"/>
</dbReference>
<evidence type="ECO:0000313" key="3">
    <source>
        <dbReference type="Proteomes" id="UP000028840"/>
    </source>
</evidence>
<gene>
    <name evidence="2" type="ORF">TGVAND_310090</name>
</gene>
<evidence type="ECO:0000313" key="2">
    <source>
        <dbReference type="EMBL" id="KFH02432.1"/>
    </source>
</evidence>
<feature type="compositionally biased region" description="Low complexity" evidence="1">
    <location>
        <begin position="1"/>
        <end position="13"/>
    </location>
</feature>
<dbReference type="AlphaFoldDB" id="A0A086PQ00"/>
<protein>
    <submittedName>
        <fullName evidence="2">Uncharacterized protein</fullName>
    </submittedName>
</protein>
<feature type="compositionally biased region" description="Basic and acidic residues" evidence="1">
    <location>
        <begin position="15"/>
        <end position="25"/>
    </location>
</feature>
<proteinExistence type="predicted"/>